<feature type="compositionally biased region" description="Low complexity" evidence="1">
    <location>
        <begin position="16"/>
        <end position="31"/>
    </location>
</feature>
<dbReference type="AlphaFoldDB" id="G3BAS0"/>
<dbReference type="Pfam" id="PF08578">
    <property type="entry name" value="DUF1765"/>
    <property type="match status" value="1"/>
</dbReference>
<name>G3BAS0_CANTC</name>
<keyword evidence="3" id="KW-1185">Reference proteome</keyword>
<feature type="region of interest" description="Disordered" evidence="1">
    <location>
        <begin position="753"/>
        <end position="776"/>
    </location>
</feature>
<feature type="region of interest" description="Disordered" evidence="1">
    <location>
        <begin position="1"/>
        <end position="31"/>
    </location>
</feature>
<gene>
    <name evidence="2" type="ORF">CANTEDRAFT_136029</name>
</gene>
<dbReference type="InterPro" id="IPR013887">
    <property type="entry name" value="UPF0592"/>
</dbReference>
<dbReference type="EMBL" id="GL996527">
    <property type="protein sequence ID" value="EGV62096.1"/>
    <property type="molecule type" value="Genomic_DNA"/>
</dbReference>
<sequence>MTTSGLLQKNMDRSRSVSSHNSTSSLNTLTTPKSRRARLLDELSVPTPSFMDNDKSIKLMLKHFKRLELGLNKFNSKSDGIATTNILRTVLLPFLRSSSLNSLLVGISTTIGYKVYKSLVSILSSILIKWWTSLLNSLINSHTLSSIDRSAYLECISRIISRREWFHLEDGLVDAITVKAHDDILVLTLDYSIWKLASIKHLPLSICAFVGKVFAYGFFRLEGVSNALLFLLNIKQSVFEENRRVFRRHTQASPDDLTQLYATFPKHLHYLVGFDGLQNKDLSKHQKIFLNCLVPPKKEVPGIKDPNGLWVGRWLNSDSDIFNSFLRHYLHILHSTYSINNPVVSDGMLLNSPGLNIIMTHLFQILQISVSRISKNNSNLKINQDFQVMQKLSSSPAATSAKSNLQKQNDVFYNSVFKIFRTLRDLKFSLHLESATCDDKFMNSMIGYVEMILKSFASQMTIYEFNKSSLILNIIYEFVNSLGVIDWTFWLNCCHLMIENTDHIQILLKNISFLFNVWDKIPEIVPQVGANTGNIKWFSDCNKSFKVNFIGWLISSNIWEKFFLHWNPLVRNYYLRLLIWQVVGINNFESSTSIEISLEIQHKLDQSYATFNNFYAKNHDKNHYFKPDNPVINRKMAILPITKDEYLLNEITNQGDDEAGDLTNLFAPSELKKTHPFEIFDEAIYSCSSLPKEEDEDTSKRSNSLVNSIGKIFKMLTVDDSDITKEKKPSKIREFRSSSKSGSLTSLSTYSLKSRSSSPSIMSYNSSPTSLTDFSESSSSITTVSTVPSESADRLKSFTLPPEIVRPAYKFELVLDQNSIRDKHFLMANKNYVFRNHDYFKLPPTPTVPSISIYLQSDIYKKFYISTENYFLLVDDNQKSVFENGLFDSLDKGKSINYINLGKSLFEWSHLVEEFESYLINKVEVDQFNENITSNHELNEHDYFRKIIPLLSLDSNSKPLNAA</sequence>
<proteinExistence type="predicted"/>
<evidence type="ECO:0000313" key="2">
    <source>
        <dbReference type="EMBL" id="EGV62096.1"/>
    </source>
</evidence>
<dbReference type="eggNOG" id="ENOG502QPNW">
    <property type="taxonomic scope" value="Eukaryota"/>
</dbReference>
<dbReference type="PANTHER" id="PTHR37988">
    <property type="entry name" value="UPF0592 MEMBRANE PROTEIN C7D4.03C"/>
    <property type="match status" value="1"/>
</dbReference>
<accession>G3BAS0</accession>
<dbReference type="GeneID" id="18249931"/>
<organism evidence="3">
    <name type="scientific">Candida tenuis (strain ATCC 10573 / BCRC 21748 / CBS 615 / JCM 9827 / NBRC 10315 / NRRL Y-1498 / VKM Y-70)</name>
    <name type="common">Yeast</name>
    <name type="synonym">Yamadazyma tenuis</name>
    <dbReference type="NCBI Taxonomy" id="590646"/>
    <lineage>
        <taxon>Eukaryota</taxon>
        <taxon>Fungi</taxon>
        <taxon>Dikarya</taxon>
        <taxon>Ascomycota</taxon>
        <taxon>Saccharomycotina</taxon>
        <taxon>Pichiomycetes</taxon>
        <taxon>Debaryomycetaceae</taxon>
        <taxon>Yamadazyma</taxon>
    </lineage>
</organism>
<evidence type="ECO:0000313" key="3">
    <source>
        <dbReference type="Proteomes" id="UP000000707"/>
    </source>
</evidence>
<dbReference type="OrthoDB" id="296767at2759"/>
<dbReference type="STRING" id="590646.G3BAS0"/>
<evidence type="ECO:0000256" key="1">
    <source>
        <dbReference type="SAM" id="MobiDB-lite"/>
    </source>
</evidence>
<dbReference type="HOGENOM" id="CLU_005190_0_0_1"/>
<dbReference type="KEGG" id="cten:18249931"/>
<reference evidence="2 3" key="1">
    <citation type="journal article" date="2011" name="Proc. Natl. Acad. Sci. U.S.A.">
        <title>Comparative genomics of xylose-fermenting fungi for enhanced biofuel production.</title>
        <authorList>
            <person name="Wohlbach D.J."/>
            <person name="Kuo A."/>
            <person name="Sato T.K."/>
            <person name="Potts K.M."/>
            <person name="Salamov A.A."/>
            <person name="LaButti K.M."/>
            <person name="Sun H."/>
            <person name="Clum A."/>
            <person name="Pangilinan J.L."/>
            <person name="Lindquist E.A."/>
            <person name="Lucas S."/>
            <person name="Lapidus A."/>
            <person name="Jin M."/>
            <person name="Gunawan C."/>
            <person name="Balan V."/>
            <person name="Dale B.E."/>
            <person name="Jeffries T.W."/>
            <person name="Zinkel R."/>
            <person name="Barry K.W."/>
            <person name="Grigoriev I.V."/>
            <person name="Gasch A.P."/>
        </authorList>
    </citation>
    <scope>NUCLEOTIDE SEQUENCE [LARGE SCALE GENOMIC DNA]</scope>
    <source>
        <strain evidence="3">ATCC 10573 / BCRC 21748 / CBS 615 / JCM 9827 / NBRC 10315 / NRRL Y-1498 / VKM Y-70</strain>
    </source>
</reference>
<dbReference type="Proteomes" id="UP000000707">
    <property type="component" value="Unassembled WGS sequence"/>
</dbReference>
<protein>
    <submittedName>
        <fullName evidence="2">DUF1765-domain-containing protein</fullName>
    </submittedName>
</protein>
<dbReference type="PANTHER" id="PTHR37988:SF1">
    <property type="entry name" value="UPF0592 MEMBRANE PROTEIN C7D4.03C"/>
    <property type="match status" value="1"/>
</dbReference>